<reference evidence="5 6" key="1">
    <citation type="journal article" date="2024" name="Microbiol. Resour. Announc.">
        <title>Genome annotations for the ascomycete fungi Trichoderma harzianum, Trichoderma aggressivum, and Purpureocillium lilacinum.</title>
        <authorList>
            <person name="Beijen E.P.W."/>
            <person name="Ohm R.A."/>
        </authorList>
    </citation>
    <scope>NUCLEOTIDE SEQUENCE [LARGE SCALE GENOMIC DNA]</scope>
    <source>
        <strain evidence="5 6">CBS 150709</strain>
    </source>
</reference>
<feature type="region of interest" description="Disordered" evidence="4">
    <location>
        <begin position="803"/>
        <end position="824"/>
    </location>
</feature>
<feature type="compositionally biased region" description="Basic and acidic residues" evidence="4">
    <location>
        <begin position="564"/>
        <end position="587"/>
    </location>
</feature>
<evidence type="ECO:0000313" key="5">
    <source>
        <dbReference type="EMBL" id="KAK4083965.1"/>
    </source>
</evidence>
<proteinExistence type="predicted"/>
<organism evidence="5 6">
    <name type="scientific">Purpureocillium lilacinum</name>
    <name type="common">Paecilomyces lilacinus</name>
    <dbReference type="NCBI Taxonomy" id="33203"/>
    <lineage>
        <taxon>Eukaryota</taxon>
        <taxon>Fungi</taxon>
        <taxon>Dikarya</taxon>
        <taxon>Ascomycota</taxon>
        <taxon>Pezizomycotina</taxon>
        <taxon>Sordariomycetes</taxon>
        <taxon>Hypocreomycetidae</taxon>
        <taxon>Hypocreales</taxon>
        <taxon>Ophiocordycipitaceae</taxon>
        <taxon>Purpureocillium</taxon>
    </lineage>
</organism>
<feature type="compositionally biased region" description="Basic and acidic residues" evidence="4">
    <location>
        <begin position="643"/>
        <end position="656"/>
    </location>
</feature>
<protein>
    <submittedName>
        <fullName evidence="5">Uncharacterized protein</fullName>
    </submittedName>
</protein>
<feature type="compositionally biased region" description="Polar residues" evidence="4">
    <location>
        <begin position="204"/>
        <end position="217"/>
    </location>
</feature>
<gene>
    <name evidence="5" type="ORF">Purlil1_10598</name>
</gene>
<keyword evidence="2" id="KW-0863">Zinc-finger</keyword>
<keyword evidence="6" id="KW-1185">Reference proteome</keyword>
<evidence type="ECO:0000256" key="1">
    <source>
        <dbReference type="ARBA" id="ARBA00022723"/>
    </source>
</evidence>
<feature type="region of interest" description="Disordered" evidence="4">
    <location>
        <begin position="57"/>
        <end position="109"/>
    </location>
</feature>
<feature type="region of interest" description="Disordered" evidence="4">
    <location>
        <begin position="940"/>
        <end position="1014"/>
    </location>
</feature>
<evidence type="ECO:0000256" key="3">
    <source>
        <dbReference type="ARBA" id="ARBA00022833"/>
    </source>
</evidence>
<keyword evidence="3" id="KW-0862">Zinc</keyword>
<sequence>MVTRPRGAAKTHGSETTALTVGHSFPGQQLCMTAGSESQGAARESFLMDLPQVFGAMPLGGSDGPKHPNTSNATHRTGRISPDLSTGNHCPTQAESSRNEAASPGSTGRRQDALAMFDLYGVSRPEGWLSKGGFRPGSRTKKLQICHSCGDSLQPGAQCSRCGHDFCSKCAAEVPETGTSSMRPACERGQPTHSSHHPSCFSLDGSQRTADGNSSDWNKNRQRRSSNSTGSDVTSQCRMATSPVGAGNNAPEQPGPSIQAADVGDTTSAGRSGGGEPSGALRSSLFTKGSTIGKGKAIPPQAAPCNARASKPRRLSDCVPRRLMDRSSTDSEDYEFLALDSRREEAGAFDQHHPICCTARRGLNKLPTNDCCSEDEDGSLQNILHRKIDQLYQHAEELQSSRNAIKHLASALESLDRDSGAAQEFTSISMASSPSRGTMAAGRFRAHALGEDPKTPVASSVSCHDLDADSKATESSPLRLHRPEMDDVFASPSSPQPSQDAYGFDTRHHDSSQERGNLVLSHGPITSSCSSGPKQGQCFRHSAEKRSSTDKRMPANLPLLGECVKPEEGFTRQTERDSDRDRNERASSDSGATATPDLRSPPGGSAGQEIPSLMGGLRHRRGTTLCQPSQAKDPEPEPWPLLRRVELSETDSRPRTPDPVPWSRTTLRKVASPRENPRKTGLAPSPANWRQSLRRPESRNEAIEAVAATPATPASEWRRNLAPSQKTPFTPRGRANVCSFCDPSTASSPPGFGRLTTTCSHVNTLQTHEQVRDELPNEPVTPTRVRVRQVEQDLAMKRAEELEDEAREGEGAFGDPEAPDMAKNDSHNCAWRDRYMDLNTELEKWKNEVISYDLEQDQAEGGEFTARNKEDTADATEMRSADEVGIEGLTIVVHMRYRDDLVINTDLKDRETAAVTPRRDNSTALALGVPTRIAANAAMHRGRGGPQHGASSRLDALHSGPSWPGIRYSRDRHTPDVGVAARRNRDLSAAAQAQTEQGPGMREGAGAQRNAPQN</sequence>
<feature type="region of interest" description="Disordered" evidence="4">
    <location>
        <begin position="177"/>
        <end position="314"/>
    </location>
</feature>
<feature type="region of interest" description="Disordered" evidence="4">
    <location>
        <begin position="1"/>
        <end position="21"/>
    </location>
</feature>
<dbReference type="EMBL" id="JAWRVI010000055">
    <property type="protein sequence ID" value="KAK4083965.1"/>
    <property type="molecule type" value="Genomic_DNA"/>
</dbReference>
<evidence type="ECO:0000256" key="4">
    <source>
        <dbReference type="SAM" id="MobiDB-lite"/>
    </source>
</evidence>
<dbReference type="InterPro" id="IPR011011">
    <property type="entry name" value="Znf_FYVE_PHD"/>
</dbReference>
<accession>A0ABR0BM54</accession>
<feature type="compositionally biased region" description="Basic and acidic residues" evidence="4">
    <location>
        <begin position="541"/>
        <end position="553"/>
    </location>
</feature>
<evidence type="ECO:0000256" key="2">
    <source>
        <dbReference type="ARBA" id="ARBA00022771"/>
    </source>
</evidence>
<name>A0ABR0BM54_PURLI</name>
<feature type="compositionally biased region" description="Polar residues" evidence="4">
    <location>
        <begin position="83"/>
        <end position="108"/>
    </location>
</feature>
<dbReference type="InterPro" id="IPR017907">
    <property type="entry name" value="Znf_RING_CS"/>
</dbReference>
<feature type="region of interest" description="Disordered" evidence="4">
    <location>
        <begin position="451"/>
        <end position="733"/>
    </location>
</feature>
<comment type="caution">
    <text evidence="5">The sequence shown here is derived from an EMBL/GenBank/DDBJ whole genome shotgun (WGS) entry which is preliminary data.</text>
</comment>
<feature type="compositionally biased region" description="Polar residues" evidence="4">
    <location>
        <begin position="225"/>
        <end position="239"/>
    </location>
</feature>
<dbReference type="Proteomes" id="UP001287286">
    <property type="component" value="Unassembled WGS sequence"/>
</dbReference>
<feature type="compositionally biased region" description="Polar residues" evidence="4">
    <location>
        <begin position="524"/>
        <end position="534"/>
    </location>
</feature>
<keyword evidence="1" id="KW-0479">Metal-binding</keyword>
<dbReference type="PROSITE" id="PS00518">
    <property type="entry name" value="ZF_RING_1"/>
    <property type="match status" value="1"/>
</dbReference>
<evidence type="ECO:0000313" key="6">
    <source>
        <dbReference type="Proteomes" id="UP001287286"/>
    </source>
</evidence>
<dbReference type="SUPFAM" id="SSF57903">
    <property type="entry name" value="FYVE/PHD zinc finger"/>
    <property type="match status" value="1"/>
</dbReference>